<reference evidence="6 7" key="1">
    <citation type="submission" date="2017-12" db="EMBL/GenBank/DDBJ databases">
        <title>Sequencing, de novo assembly and annotation of complete genome of a new Thraustochytrid species, strain FCC1311.</title>
        <authorList>
            <person name="Sedici K."/>
            <person name="Godart F."/>
            <person name="Aiese Cigliano R."/>
            <person name="Sanseverino W."/>
            <person name="Barakat M."/>
            <person name="Ortet P."/>
            <person name="Marechal E."/>
            <person name="Cagnac O."/>
            <person name="Amato A."/>
        </authorList>
    </citation>
    <scope>NUCLEOTIDE SEQUENCE [LARGE SCALE GENOMIC DNA]</scope>
</reference>
<feature type="domain" description="Methyltransferase type 11" evidence="5">
    <location>
        <begin position="537"/>
        <end position="636"/>
    </location>
</feature>
<dbReference type="SUPFAM" id="SSF52058">
    <property type="entry name" value="L domain-like"/>
    <property type="match status" value="2"/>
</dbReference>
<dbReference type="Gene3D" id="3.80.10.10">
    <property type="entry name" value="Ribonuclease Inhibitor"/>
    <property type="match status" value="2"/>
</dbReference>
<comment type="caution">
    <text evidence="6">The sequence shown here is derived from an EMBL/GenBank/DDBJ whole genome shotgun (WGS) entry which is preliminary data.</text>
</comment>
<dbReference type="Pfam" id="PF08241">
    <property type="entry name" value="Methyltransf_11"/>
    <property type="match status" value="1"/>
</dbReference>
<dbReference type="InterPro" id="IPR032675">
    <property type="entry name" value="LRR_dom_sf"/>
</dbReference>
<organism evidence="6 7">
    <name type="scientific">Hondaea fermentalgiana</name>
    <dbReference type="NCBI Taxonomy" id="2315210"/>
    <lineage>
        <taxon>Eukaryota</taxon>
        <taxon>Sar</taxon>
        <taxon>Stramenopiles</taxon>
        <taxon>Bigyra</taxon>
        <taxon>Labyrinthulomycetes</taxon>
        <taxon>Thraustochytrida</taxon>
        <taxon>Thraustochytriidae</taxon>
        <taxon>Hondaea</taxon>
    </lineage>
</organism>
<evidence type="ECO:0000313" key="7">
    <source>
        <dbReference type="Proteomes" id="UP000241890"/>
    </source>
</evidence>
<dbReference type="InterPro" id="IPR029063">
    <property type="entry name" value="SAM-dependent_MTases_sf"/>
</dbReference>
<dbReference type="GO" id="GO:0008757">
    <property type="term" value="F:S-adenosylmethionine-dependent methyltransferase activity"/>
    <property type="evidence" value="ECO:0007669"/>
    <property type="project" value="InterPro"/>
</dbReference>
<gene>
    <name evidence="6" type="ORF">FCC1311_065162</name>
</gene>
<dbReference type="PANTHER" id="PTHR12176">
    <property type="entry name" value="SAM-DEPENDENT METHYLTRANSFERASE SUPERFAMILY PROTEIN"/>
    <property type="match status" value="1"/>
</dbReference>
<evidence type="ECO:0000256" key="3">
    <source>
        <dbReference type="ARBA" id="ARBA00022679"/>
    </source>
</evidence>
<evidence type="ECO:0000313" key="6">
    <source>
        <dbReference type="EMBL" id="GBG30297.1"/>
    </source>
</evidence>
<dbReference type="AlphaFoldDB" id="A0A2R5GHB8"/>
<keyword evidence="7" id="KW-1185">Reference proteome</keyword>
<dbReference type="EMBL" id="BEYU01000074">
    <property type="protein sequence ID" value="GBG30297.1"/>
    <property type="molecule type" value="Genomic_DNA"/>
</dbReference>
<dbReference type="InParanoid" id="A0A2R5GHB8"/>
<dbReference type="InterPro" id="IPR013216">
    <property type="entry name" value="Methyltransf_11"/>
</dbReference>
<comment type="similarity">
    <text evidence="1">Belongs to the methyltransferase superfamily.</text>
</comment>
<accession>A0A2R5GHB8</accession>
<evidence type="ECO:0000256" key="4">
    <source>
        <dbReference type="SAM" id="MobiDB-lite"/>
    </source>
</evidence>
<protein>
    <submittedName>
        <fullName evidence="6">Methyltransferase-like protein 13</fullName>
    </submittedName>
</protein>
<dbReference type="InterPro" id="IPR051419">
    <property type="entry name" value="Lys/N-term_MeTrsfase_sf"/>
</dbReference>
<evidence type="ECO:0000259" key="5">
    <source>
        <dbReference type="Pfam" id="PF08241"/>
    </source>
</evidence>
<dbReference type="SUPFAM" id="SSF53335">
    <property type="entry name" value="S-adenosyl-L-methionine-dependent methyltransferases"/>
    <property type="match status" value="1"/>
</dbReference>
<keyword evidence="3 6" id="KW-0808">Transferase</keyword>
<proteinExistence type="inferred from homology"/>
<evidence type="ECO:0000256" key="2">
    <source>
        <dbReference type="ARBA" id="ARBA00022603"/>
    </source>
</evidence>
<dbReference type="GO" id="GO:0032259">
    <property type="term" value="P:methylation"/>
    <property type="evidence" value="ECO:0007669"/>
    <property type="project" value="UniProtKB-KW"/>
</dbReference>
<keyword evidence="2 6" id="KW-0489">Methyltransferase</keyword>
<sequence>MSQATAAARKMRKREASTPRVAVAHERSVNAEEARRRALVRAGALVSLTVEASRQGMVEDRDVWRLQMVSRVTRQLLKHCEVDLLKIPRTHDHGQTRAAKVPFFSTSWLQQRFGGDDGIHLRLQGVAAQLSSSHSRSSISDLASALHLQSHTIERLWLRELQVGGLDSLSSSFSSLSELRLLRCDTLGPTLEVLVPLQNLRALYLGECHHVRNLRGASHMVSLRKLRLVQMDGLQSLAGLHNAPSLCDLHLIGLESLPATSELVTCLPQLTSIKIASCPLLGLSDLGQPQTEVFQDIDFLRHDASQTSSKSRRASHLDADDADANAGSDAPFAASICPNVETNMILEETCGALGLQRVSLGYMASLHELPMSILGSHLVYLQVHLCPIANLEPLSRARALKVLQLAYMDVLASLRGVENCILMRSVTLKHLPLVESLDPLEKMLELSVLRVKGCPLIKTVPSPLVCSPNLRQLEFFSLEPEPWDDFYREIVPATESFEAAADLDEEDGATDWLVSFAVLRSHLLSLLPRKDLEILYPGCGLSTVPHHLIKEGYTSITCFDRCARVIRIMQTRYAKLGIDWVVMDALRLEGLPSMCFDVVLDKALFDSVVCRERSLSAVQTLLQEMHRVLRVNGLYLLVSRGKPATRVPHFIDPDEEHRSWALVDTISIPDPETDEEDAFHLYVLQKLAGTTAAIAAAAGDY</sequence>
<name>A0A2R5GHB8_9STRA</name>
<feature type="region of interest" description="Disordered" evidence="4">
    <location>
        <begin position="1"/>
        <end position="24"/>
    </location>
</feature>
<dbReference type="Gene3D" id="3.40.50.150">
    <property type="entry name" value="Vaccinia Virus protein VP39"/>
    <property type="match status" value="1"/>
</dbReference>
<dbReference type="Proteomes" id="UP000241890">
    <property type="component" value="Unassembled WGS sequence"/>
</dbReference>
<dbReference type="CDD" id="cd02440">
    <property type="entry name" value="AdoMet_MTases"/>
    <property type="match status" value="1"/>
</dbReference>
<dbReference type="OrthoDB" id="430254at2759"/>
<evidence type="ECO:0000256" key="1">
    <source>
        <dbReference type="ARBA" id="ARBA00008361"/>
    </source>
</evidence>